<dbReference type="Proteomes" id="UP000019377">
    <property type="component" value="Unassembled WGS sequence"/>
</dbReference>
<dbReference type="EMBL" id="KI545861">
    <property type="protein sequence ID" value="EST08020.1"/>
    <property type="molecule type" value="Genomic_DNA"/>
</dbReference>
<dbReference type="HOGENOM" id="CLU_1147605_0_0_1"/>
<gene>
    <name evidence="1" type="ORF">PSEUBRA_SCAF19g03259</name>
</gene>
<sequence>MCHTRPPTYTKHTVSNSRIDWLASLKDSPPRGGHDQPYFIWAWLGPVKKSISDLSDAASVLIAPNDLVVESLIAESLASDLIRGKRANILDSGGSSQWLELDLSWLYDRQCAKAGQGKRCDVTHVRFLIVPTKHMPTGISLGSGEMRRLQLEIVPGPKGSRPHLCAAGTHQPYRSLMELRGVDRHLHSPKPFERLCTLAGEAVRSQVARHRTEDSSSRPWTHWDDGWDKYFFGGTKMATQAI</sequence>
<name>V5ESA9_KALBG</name>
<proteinExistence type="predicted"/>
<evidence type="ECO:0000313" key="1">
    <source>
        <dbReference type="EMBL" id="EST08020.1"/>
    </source>
</evidence>
<evidence type="ECO:0000313" key="2">
    <source>
        <dbReference type="Proteomes" id="UP000019377"/>
    </source>
</evidence>
<keyword evidence="2" id="KW-1185">Reference proteome</keyword>
<organism evidence="1 2">
    <name type="scientific">Kalmanozyma brasiliensis (strain GHG001)</name>
    <name type="common">Yeast</name>
    <name type="synonym">Pseudozyma brasiliensis</name>
    <dbReference type="NCBI Taxonomy" id="1365824"/>
    <lineage>
        <taxon>Eukaryota</taxon>
        <taxon>Fungi</taxon>
        <taxon>Dikarya</taxon>
        <taxon>Basidiomycota</taxon>
        <taxon>Ustilaginomycotina</taxon>
        <taxon>Ustilaginomycetes</taxon>
        <taxon>Ustilaginales</taxon>
        <taxon>Ustilaginaceae</taxon>
        <taxon>Kalmanozyma</taxon>
    </lineage>
</organism>
<protein>
    <submittedName>
        <fullName evidence="1">Uncharacterized protein</fullName>
    </submittedName>
</protein>
<accession>V5ESA9</accession>
<dbReference type="AlphaFoldDB" id="V5ESA9"/>
<reference evidence="2" key="1">
    <citation type="journal article" date="2013" name="Genome Announc.">
        <title>Draft genome sequence of Pseudozyma brasiliensis sp. nov. strain GHG001, a high producer of endo-1,4-xylanase isolated from an insect pest of sugarcane.</title>
        <authorList>
            <person name="Oliveira J.V.D.C."/>
            <person name="dos Santos R.A.C."/>
            <person name="Borges T.A."/>
            <person name="Riano-Pachon D.M."/>
            <person name="Goldman G.H."/>
        </authorList>
    </citation>
    <scope>NUCLEOTIDE SEQUENCE [LARGE SCALE GENOMIC DNA]</scope>
    <source>
        <strain evidence="2">GHG001</strain>
    </source>
</reference>